<keyword evidence="1" id="KW-0560">Oxidoreductase</keyword>
<proteinExistence type="predicted"/>
<name>A0A2M8QEI0_9CHLR</name>
<dbReference type="Proteomes" id="UP000230790">
    <property type="component" value="Unassembled WGS sequence"/>
</dbReference>
<dbReference type="PANTHER" id="PTHR21266:SF59">
    <property type="entry name" value="BLR4922 PROTEIN"/>
    <property type="match status" value="1"/>
</dbReference>
<evidence type="ECO:0000313" key="4">
    <source>
        <dbReference type="Proteomes" id="UP000230790"/>
    </source>
</evidence>
<dbReference type="PANTHER" id="PTHR21266">
    <property type="entry name" value="IRON-SULFUR DOMAIN CONTAINING PROTEIN"/>
    <property type="match status" value="1"/>
</dbReference>
<organism evidence="3 4">
    <name type="scientific">Candidatus Thermofonsia Clade 3 bacterium</name>
    <dbReference type="NCBI Taxonomy" id="2364212"/>
    <lineage>
        <taxon>Bacteria</taxon>
        <taxon>Bacillati</taxon>
        <taxon>Chloroflexota</taxon>
        <taxon>Candidatus Thermofontia</taxon>
        <taxon>Candidatus Thermofonsia Clade 3</taxon>
    </lineage>
</organism>
<comment type="caution">
    <text evidence="3">The sequence shown here is derived from an EMBL/GenBank/DDBJ whole genome shotgun (WGS) entry which is preliminary data.</text>
</comment>
<feature type="domain" description="Vanillate O-demethylase oxygenase-like C-terminal catalytic" evidence="2">
    <location>
        <begin position="130"/>
        <end position="309"/>
    </location>
</feature>
<dbReference type="InterPro" id="IPR044043">
    <property type="entry name" value="VanA_C_cat"/>
</dbReference>
<dbReference type="Pfam" id="PF19112">
    <property type="entry name" value="VanA_C"/>
    <property type="match status" value="1"/>
</dbReference>
<protein>
    <submittedName>
        <fullName evidence="3">Aromatic ring-hydroxylating dioxygenase subunit alpha</fullName>
    </submittedName>
</protein>
<dbReference type="AlphaFoldDB" id="A0A2M8QEI0"/>
<dbReference type="InterPro" id="IPR036922">
    <property type="entry name" value="Rieske_2Fe-2S_sf"/>
</dbReference>
<dbReference type="SUPFAM" id="SSF55961">
    <property type="entry name" value="Bet v1-like"/>
    <property type="match status" value="1"/>
</dbReference>
<reference evidence="3 4" key="1">
    <citation type="submission" date="2017-11" db="EMBL/GenBank/DDBJ databases">
        <title>Evolution of Phototrophy in the Chloroflexi Phylum Driven by Horizontal Gene Transfer.</title>
        <authorList>
            <person name="Ward L.M."/>
            <person name="Hemp J."/>
            <person name="Shih P.M."/>
            <person name="Mcglynn S.E."/>
            <person name="Fischer W."/>
        </authorList>
    </citation>
    <scope>NUCLEOTIDE SEQUENCE [LARGE SCALE GENOMIC DNA]</scope>
    <source>
        <strain evidence="3">JP3_7</strain>
    </source>
</reference>
<sequence>MLKNFWWPIEFSEAITREPKPLRVMGKAFWAYRQTNGQAVIMRDLDMAARRPLGAVRVEGDDLVAQNGRRYASDGSAGETYALAYPTQDRYGWCFVFFGDLPESERIPIPHLPYIEDTATYKVVHGNFEWNVHYARALENGVDAAHTPFVHGGAFGNPDEPEIEDYQVESTETSAMATIHLKPTPAKGLWSRIYTSKKRDTVVRTVVGWWMPNISILEVHLPMGTLMIYNAHVPVDDMKTVSKYIGLRTFFKGSWADGNMHQRVIKIFKQDQKVVEAQRPEILPYDLGAELHVRSDAIQIAFRKTRQRFFDRGWGLYPRGKAQDDIEIPSPYRLALRQDAARLESMAA</sequence>
<evidence type="ECO:0000256" key="1">
    <source>
        <dbReference type="ARBA" id="ARBA00023002"/>
    </source>
</evidence>
<dbReference type="EMBL" id="PGTN01000021">
    <property type="protein sequence ID" value="PJF48209.1"/>
    <property type="molecule type" value="Genomic_DNA"/>
</dbReference>
<evidence type="ECO:0000259" key="2">
    <source>
        <dbReference type="Pfam" id="PF19112"/>
    </source>
</evidence>
<dbReference type="Gene3D" id="3.90.380.10">
    <property type="entry name" value="Naphthalene 1,2-dioxygenase Alpha Subunit, Chain A, domain 1"/>
    <property type="match status" value="1"/>
</dbReference>
<keyword evidence="3" id="KW-0223">Dioxygenase</keyword>
<dbReference type="Gene3D" id="2.102.10.10">
    <property type="entry name" value="Rieske [2Fe-2S] iron-sulphur domain"/>
    <property type="match status" value="1"/>
</dbReference>
<dbReference type="InterPro" id="IPR050584">
    <property type="entry name" value="Cholesterol_7-desaturase"/>
</dbReference>
<dbReference type="GO" id="GO:0051537">
    <property type="term" value="F:2 iron, 2 sulfur cluster binding"/>
    <property type="evidence" value="ECO:0007669"/>
    <property type="project" value="InterPro"/>
</dbReference>
<evidence type="ECO:0000313" key="3">
    <source>
        <dbReference type="EMBL" id="PJF48209.1"/>
    </source>
</evidence>
<accession>A0A2M8QEI0</accession>
<gene>
    <name evidence="3" type="ORF">CUN48_04805</name>
</gene>
<dbReference type="GO" id="GO:0051213">
    <property type="term" value="F:dioxygenase activity"/>
    <property type="evidence" value="ECO:0007669"/>
    <property type="project" value="UniProtKB-KW"/>
</dbReference>